<dbReference type="Pfam" id="PF11845">
    <property type="entry name" value="Tll0287-like"/>
    <property type="match status" value="1"/>
</dbReference>
<dbReference type="PANTHER" id="PTHR45436:SF5">
    <property type="entry name" value="SENSOR HISTIDINE KINASE TRCS"/>
    <property type="match status" value="1"/>
</dbReference>
<evidence type="ECO:0000256" key="5">
    <source>
        <dbReference type="ARBA" id="ARBA00022777"/>
    </source>
</evidence>
<evidence type="ECO:0000313" key="9">
    <source>
        <dbReference type="EMBL" id="KAA5606253.1"/>
    </source>
</evidence>
<evidence type="ECO:0000313" key="10">
    <source>
        <dbReference type="Proteomes" id="UP000324065"/>
    </source>
</evidence>
<keyword evidence="10" id="KW-1185">Reference proteome</keyword>
<dbReference type="GO" id="GO:0004673">
    <property type="term" value="F:protein histidine kinase activity"/>
    <property type="evidence" value="ECO:0007669"/>
    <property type="project" value="UniProtKB-EC"/>
</dbReference>
<keyword evidence="7" id="KW-0472">Membrane</keyword>
<evidence type="ECO:0000256" key="4">
    <source>
        <dbReference type="ARBA" id="ARBA00022679"/>
    </source>
</evidence>
<gene>
    <name evidence="9" type="ORF">F1188_07485</name>
</gene>
<dbReference type="Proteomes" id="UP000324065">
    <property type="component" value="Unassembled WGS sequence"/>
</dbReference>
<dbReference type="CDD" id="cd06225">
    <property type="entry name" value="HAMP"/>
    <property type="match status" value="1"/>
</dbReference>
<keyword evidence="7" id="KW-1133">Transmembrane helix</keyword>
<evidence type="ECO:0000256" key="2">
    <source>
        <dbReference type="ARBA" id="ARBA00012438"/>
    </source>
</evidence>
<feature type="domain" description="HAMP" evidence="8">
    <location>
        <begin position="234"/>
        <end position="287"/>
    </location>
</feature>
<dbReference type="InterPro" id="IPR050428">
    <property type="entry name" value="TCS_sensor_his_kinase"/>
</dbReference>
<dbReference type="Gene3D" id="6.10.340.10">
    <property type="match status" value="1"/>
</dbReference>
<evidence type="ECO:0000256" key="1">
    <source>
        <dbReference type="ARBA" id="ARBA00000085"/>
    </source>
</evidence>
<dbReference type="SUPFAM" id="SSF158472">
    <property type="entry name" value="HAMP domain-like"/>
    <property type="match status" value="1"/>
</dbReference>
<dbReference type="EC" id="2.7.13.3" evidence="2"/>
<reference evidence="9 10" key="1">
    <citation type="submission" date="2019-09" db="EMBL/GenBank/DDBJ databases">
        <title>Genome sequence of Roseospira marina, one of the more divergent members of the non-sulfur purple photosynthetic bacterial family, the Rhodospirillaceae.</title>
        <authorList>
            <person name="Meyer T."/>
            <person name="Kyndt J."/>
        </authorList>
    </citation>
    <scope>NUCLEOTIDE SEQUENCE [LARGE SCALE GENOMIC DNA]</scope>
    <source>
        <strain evidence="9 10">DSM 15113</strain>
    </source>
</reference>
<evidence type="ECO:0000256" key="6">
    <source>
        <dbReference type="ARBA" id="ARBA00023012"/>
    </source>
</evidence>
<sequence>MGLGLKFNLVLAGAFAVGLAVAGVFSYQILQDNAREEVLAKARLMMANALAVRNYTTSEIRPLLNAGTSNDVFLPHIVPSFAAQTNFRMMAESYPNYAYKEAALNPTNPTDRATDWEADIINAFRRSDGLSELVTVRESPTGQTLVLARPLVVSDESCLTCHSAVDQAPEAMLALYGPGNGFGWQLNETIGAQVVSVPMSVPLDRAWTTFLVFIGTLAAVFVAIALVLNVLLSAMVIRPVVRIARTASDVSLGNMDVPEVTIDSKDEIGALSAAFNRMRRSLETALRMLND</sequence>
<dbReference type="InterPro" id="IPR003660">
    <property type="entry name" value="HAMP_dom"/>
</dbReference>
<proteinExistence type="predicted"/>
<name>A0A5M6IDD3_9PROT</name>
<evidence type="ECO:0000256" key="3">
    <source>
        <dbReference type="ARBA" id="ARBA00022553"/>
    </source>
</evidence>
<comment type="catalytic activity">
    <reaction evidence="1">
        <text>ATP + protein L-histidine = ADP + protein N-phospho-L-histidine.</text>
        <dbReference type="EC" id="2.7.13.3"/>
    </reaction>
</comment>
<dbReference type="PROSITE" id="PS50885">
    <property type="entry name" value="HAMP"/>
    <property type="match status" value="1"/>
</dbReference>
<dbReference type="OrthoDB" id="9797588at2"/>
<dbReference type="PANTHER" id="PTHR45436">
    <property type="entry name" value="SENSOR HISTIDINE KINASE YKOH"/>
    <property type="match status" value="1"/>
</dbReference>
<dbReference type="AlphaFoldDB" id="A0A5M6IDD3"/>
<keyword evidence="5" id="KW-0418">Kinase</keyword>
<dbReference type="GO" id="GO:0005886">
    <property type="term" value="C:plasma membrane"/>
    <property type="evidence" value="ECO:0007669"/>
    <property type="project" value="TreeGrafter"/>
</dbReference>
<protein>
    <recommendedName>
        <fullName evidence="2">histidine kinase</fullName>
        <ecNumber evidence="2">2.7.13.3</ecNumber>
    </recommendedName>
</protein>
<keyword evidence="6" id="KW-0902">Two-component regulatory system</keyword>
<keyword evidence="4" id="KW-0808">Transferase</keyword>
<keyword evidence="7" id="KW-0812">Transmembrane</keyword>
<comment type="caution">
    <text evidence="9">The sequence shown here is derived from an EMBL/GenBank/DDBJ whole genome shotgun (WGS) entry which is preliminary data.</text>
</comment>
<dbReference type="RefSeq" id="WP_150061775.1">
    <property type="nucleotide sequence ID" value="NZ_JACHII010000007.1"/>
</dbReference>
<organism evidence="9 10">
    <name type="scientific">Roseospira marina</name>
    <dbReference type="NCBI Taxonomy" id="140057"/>
    <lineage>
        <taxon>Bacteria</taxon>
        <taxon>Pseudomonadati</taxon>
        <taxon>Pseudomonadota</taxon>
        <taxon>Alphaproteobacteria</taxon>
        <taxon>Rhodospirillales</taxon>
        <taxon>Rhodospirillaceae</taxon>
        <taxon>Roseospira</taxon>
    </lineage>
</organism>
<dbReference type="Pfam" id="PF00672">
    <property type="entry name" value="HAMP"/>
    <property type="match status" value="1"/>
</dbReference>
<accession>A0A5M6IDD3</accession>
<dbReference type="SMART" id="SM00304">
    <property type="entry name" value="HAMP"/>
    <property type="match status" value="1"/>
</dbReference>
<dbReference type="EMBL" id="VWPJ01000005">
    <property type="protein sequence ID" value="KAA5606253.1"/>
    <property type="molecule type" value="Genomic_DNA"/>
</dbReference>
<evidence type="ECO:0000256" key="7">
    <source>
        <dbReference type="SAM" id="Phobius"/>
    </source>
</evidence>
<keyword evidence="3" id="KW-0597">Phosphoprotein</keyword>
<evidence type="ECO:0000259" key="8">
    <source>
        <dbReference type="PROSITE" id="PS50885"/>
    </source>
</evidence>
<dbReference type="InterPro" id="IPR021796">
    <property type="entry name" value="Tll0287-like_dom"/>
</dbReference>
<dbReference type="GO" id="GO:0000160">
    <property type="term" value="P:phosphorelay signal transduction system"/>
    <property type="evidence" value="ECO:0007669"/>
    <property type="project" value="UniProtKB-KW"/>
</dbReference>
<feature type="transmembrane region" description="Helical" evidence="7">
    <location>
        <begin position="206"/>
        <end position="232"/>
    </location>
</feature>